<dbReference type="STRING" id="1851544.ODI_02459"/>
<organism evidence="2 4">
    <name type="scientific">Orrella dioscoreae</name>
    <dbReference type="NCBI Taxonomy" id="1851544"/>
    <lineage>
        <taxon>Bacteria</taxon>
        <taxon>Pseudomonadati</taxon>
        <taxon>Pseudomonadota</taxon>
        <taxon>Betaproteobacteria</taxon>
        <taxon>Burkholderiales</taxon>
        <taxon>Alcaligenaceae</taxon>
        <taxon>Orrella</taxon>
    </lineage>
</organism>
<proteinExistence type="predicted"/>
<evidence type="ECO:0000256" key="1">
    <source>
        <dbReference type="SAM" id="MobiDB-lite"/>
    </source>
</evidence>
<keyword evidence="4" id="KW-1185">Reference proteome</keyword>
<dbReference type="AlphaFoldDB" id="A0A1C3K874"/>
<evidence type="ECO:0000313" key="4">
    <source>
        <dbReference type="Proteomes" id="UP000078558"/>
    </source>
</evidence>
<evidence type="ECO:0000313" key="3">
    <source>
        <dbReference type="EMBL" id="SOE48080.1"/>
    </source>
</evidence>
<protein>
    <submittedName>
        <fullName evidence="2">Uncharacterized protein</fullName>
    </submittedName>
</protein>
<dbReference type="EMBL" id="LT907988">
    <property type="protein sequence ID" value="SOE48080.1"/>
    <property type="molecule type" value="Genomic_DNA"/>
</dbReference>
<name>A0A1C3K874_9BURK</name>
<accession>A0A1C3K874</accession>
<reference evidence="2 4" key="1">
    <citation type="submission" date="2016-06" db="EMBL/GenBank/DDBJ databases">
        <authorList>
            <person name="Kjaerup R.B."/>
            <person name="Dalgaard T.S."/>
            <person name="Juul-Madsen H.R."/>
        </authorList>
    </citation>
    <scope>NUCLEOTIDE SEQUENCE [LARGE SCALE GENOMIC DNA]</scope>
    <source>
        <strain evidence="2">Orrdi1</strain>
    </source>
</reference>
<reference evidence="3 4" key="2">
    <citation type="submission" date="2017-08" db="EMBL/GenBank/DDBJ databases">
        <authorList>
            <person name="de Groot N.N."/>
        </authorList>
    </citation>
    <scope>NUCLEOTIDE SEQUENCE [LARGE SCALE GENOMIC DNA]</scope>
    <source>
        <strain evidence="3">Orrdi1</strain>
    </source>
</reference>
<dbReference type="KEGG" id="odi:ODI_R1222"/>
<evidence type="ECO:0000313" key="2">
    <source>
        <dbReference type="EMBL" id="SBT27557.1"/>
    </source>
</evidence>
<sequence>MEHNLNGGWQGLFCPKGDPAGAHSQKPGKFNPSAYVNRGRIRRSDGHEPDCIDV</sequence>
<dbReference type="Proteomes" id="UP000078558">
    <property type="component" value="Chromosome I"/>
</dbReference>
<feature type="region of interest" description="Disordered" evidence="1">
    <location>
        <begin position="1"/>
        <end position="54"/>
    </location>
</feature>
<dbReference type="EMBL" id="FLRC01000054">
    <property type="protein sequence ID" value="SBT27557.1"/>
    <property type="molecule type" value="Genomic_DNA"/>
</dbReference>
<feature type="compositionally biased region" description="Basic and acidic residues" evidence="1">
    <location>
        <begin position="42"/>
        <end position="54"/>
    </location>
</feature>
<gene>
    <name evidence="2" type="ORF">ODI_02459</name>
    <name evidence="3" type="ORF">ODI_R1222</name>
</gene>